<dbReference type="Pfam" id="PF13499">
    <property type="entry name" value="EF-hand_7"/>
    <property type="match status" value="2"/>
</dbReference>
<evidence type="ECO:0000256" key="4">
    <source>
        <dbReference type="ARBA" id="ARBA00022741"/>
    </source>
</evidence>
<dbReference type="PROSITE" id="PS00107">
    <property type="entry name" value="PROTEIN_KINASE_ATP"/>
    <property type="match status" value="1"/>
</dbReference>
<gene>
    <name evidence="11" type="ORF">ZEAMMB73_Zm00001d034562</name>
</gene>
<dbReference type="SUPFAM" id="SSF56112">
    <property type="entry name" value="Protein kinase-like (PK-like)"/>
    <property type="match status" value="1"/>
</dbReference>
<sequence>MGNCCATPSTTEESGKSRQKKPKQKANPYNVAYNRGAAPAAARPGLVVLRDPTGRDLGAQYELGGELGRGEFGVTYLCTESATGARYACKSISKRKLRTPVDVEDVRREMCHRHGVMHRDLKPENFLYASKKESSPLKAIDFGLSVFFRPEHPWLHDSKKMPDISLGDTVRARLQQFAAMNKLKKKALRVIAEHLSVEEVADIKQMFEKMDVSKNGKLTFEEFKAGLRKLGNQMPDSDLQIMMDAADIDKNGTLDYEEFVTVSVHVRKIGNDEHIQKAFTYFDRNKSGYIEIEELREALADELEGTDEDIINGIIRDVDTDKDGKISYDEFAAMMKAGTDWRKASRQYSRQRFSNLSLKLQKDGSLGAETR</sequence>
<protein>
    <submittedName>
        <fullName evidence="11">Calcium-dependent protein kinase 2</fullName>
    </submittedName>
</protein>
<keyword evidence="5 11" id="KW-0418">Kinase</keyword>
<dbReference type="InterPro" id="IPR018247">
    <property type="entry name" value="EF_Hand_1_Ca_BS"/>
</dbReference>
<dbReference type="Gene3D" id="1.10.238.10">
    <property type="entry name" value="EF-hand"/>
    <property type="match status" value="1"/>
</dbReference>
<evidence type="ECO:0000256" key="2">
    <source>
        <dbReference type="ARBA" id="ARBA00022679"/>
    </source>
</evidence>
<feature type="domain" description="EF-hand" evidence="10">
    <location>
        <begin position="306"/>
        <end position="341"/>
    </location>
</feature>
<evidence type="ECO:0000313" key="11">
    <source>
        <dbReference type="EMBL" id="ONM10613.1"/>
    </source>
</evidence>
<dbReference type="FunFam" id="1.10.238.10:FF:000050">
    <property type="entry name" value="Calcium-dependent protein kinase 7"/>
    <property type="match status" value="1"/>
</dbReference>
<name>A0A1D6L8S9_MAIZE</name>
<feature type="binding site" evidence="8">
    <location>
        <position position="90"/>
    </location>
    <ligand>
        <name>ATP</name>
        <dbReference type="ChEBI" id="CHEBI:30616"/>
    </ligand>
</feature>
<dbReference type="SMART" id="SM00054">
    <property type="entry name" value="EFh"/>
    <property type="match status" value="4"/>
</dbReference>
<feature type="domain" description="EF-hand" evidence="10">
    <location>
        <begin position="198"/>
        <end position="233"/>
    </location>
</feature>
<dbReference type="EMBL" id="CM007647">
    <property type="protein sequence ID" value="ONM10612.1"/>
    <property type="molecule type" value="Genomic_DNA"/>
</dbReference>
<keyword evidence="1" id="KW-0723">Serine/threonine-protein kinase</keyword>
<dbReference type="CDD" id="cd15898">
    <property type="entry name" value="EFh_PI-PLC"/>
    <property type="match status" value="1"/>
</dbReference>
<evidence type="ECO:0000256" key="6">
    <source>
        <dbReference type="ARBA" id="ARBA00022837"/>
    </source>
</evidence>
<dbReference type="InterPro" id="IPR011009">
    <property type="entry name" value="Kinase-like_dom_sf"/>
</dbReference>
<dbReference type="SUPFAM" id="SSF47473">
    <property type="entry name" value="EF-hand"/>
    <property type="match status" value="1"/>
</dbReference>
<feature type="domain" description="EF-hand" evidence="10">
    <location>
        <begin position="270"/>
        <end position="305"/>
    </location>
</feature>
<dbReference type="InterPro" id="IPR008271">
    <property type="entry name" value="Ser/Thr_kinase_AS"/>
</dbReference>
<feature type="compositionally biased region" description="Polar residues" evidence="9">
    <location>
        <begin position="1"/>
        <end position="12"/>
    </location>
</feature>
<feature type="region of interest" description="Disordered" evidence="9">
    <location>
        <begin position="1"/>
        <end position="28"/>
    </location>
</feature>
<dbReference type="SMART" id="SM00220">
    <property type="entry name" value="S_TKc"/>
    <property type="match status" value="1"/>
</dbReference>
<evidence type="ECO:0000256" key="9">
    <source>
        <dbReference type="SAM" id="MobiDB-lite"/>
    </source>
</evidence>
<keyword evidence="2" id="KW-0808">Transferase</keyword>
<reference evidence="11" key="1">
    <citation type="submission" date="2015-12" db="EMBL/GenBank/DDBJ databases">
        <title>Update maize B73 reference genome by single molecule sequencing technologies.</title>
        <authorList>
            <consortium name="Maize Genome Sequencing Project"/>
            <person name="Ware D."/>
        </authorList>
    </citation>
    <scope>NUCLEOTIDE SEQUENCE [LARGE SCALE GENOMIC DNA]</scope>
    <source>
        <tissue evidence="11">Seedling</tissue>
    </source>
</reference>
<keyword evidence="3" id="KW-0677">Repeat</keyword>
<evidence type="ECO:0000256" key="7">
    <source>
        <dbReference type="ARBA" id="ARBA00022840"/>
    </source>
</evidence>
<dbReference type="PANTHER" id="PTHR24349">
    <property type="entry name" value="SERINE/THREONINE-PROTEIN KINASE"/>
    <property type="match status" value="1"/>
</dbReference>
<evidence type="ECO:0000256" key="1">
    <source>
        <dbReference type="ARBA" id="ARBA00022527"/>
    </source>
</evidence>
<dbReference type="PROSITE" id="PS00108">
    <property type="entry name" value="PROTEIN_KINASE_ST"/>
    <property type="match status" value="1"/>
</dbReference>
<dbReference type="GO" id="GO:0005524">
    <property type="term" value="F:ATP binding"/>
    <property type="evidence" value="ECO:0007669"/>
    <property type="project" value="UniProtKB-UniRule"/>
</dbReference>
<dbReference type="STRING" id="4577.A0A1D6L8S9"/>
<dbReference type="InterPro" id="IPR000719">
    <property type="entry name" value="Prot_kinase_dom"/>
</dbReference>
<feature type="domain" description="EF-hand" evidence="10">
    <location>
        <begin position="234"/>
        <end position="269"/>
    </location>
</feature>
<accession>A0A1D6L8S9</accession>
<dbReference type="InterPro" id="IPR011992">
    <property type="entry name" value="EF-hand-dom_pair"/>
</dbReference>
<dbReference type="EMBL" id="CM007647">
    <property type="protein sequence ID" value="ONM10613.1"/>
    <property type="molecule type" value="Genomic_DNA"/>
</dbReference>
<dbReference type="Gene3D" id="1.10.510.10">
    <property type="entry name" value="Transferase(Phosphotransferase) domain 1"/>
    <property type="match status" value="1"/>
</dbReference>
<keyword evidence="4 8" id="KW-0547">Nucleotide-binding</keyword>
<dbReference type="AlphaFoldDB" id="A0A1D6L8S9"/>
<dbReference type="InterPro" id="IPR050205">
    <property type="entry name" value="CDPK_Ser/Thr_kinases"/>
</dbReference>
<dbReference type="PROSITE" id="PS50222">
    <property type="entry name" value="EF_HAND_2"/>
    <property type="match status" value="4"/>
</dbReference>
<evidence type="ECO:0000256" key="8">
    <source>
        <dbReference type="PROSITE-ProRule" id="PRU10141"/>
    </source>
</evidence>
<dbReference type="GO" id="GO:0005509">
    <property type="term" value="F:calcium ion binding"/>
    <property type="evidence" value="ECO:0007669"/>
    <property type="project" value="InterPro"/>
</dbReference>
<dbReference type="InParanoid" id="A0A1D6L8S9"/>
<proteinExistence type="predicted"/>
<dbReference type="SMR" id="A0A1D6L8S9"/>
<dbReference type="Gene3D" id="3.30.200.20">
    <property type="entry name" value="Phosphorylase Kinase, domain 1"/>
    <property type="match status" value="1"/>
</dbReference>
<dbReference type="PROSITE" id="PS00018">
    <property type="entry name" value="EF_HAND_1"/>
    <property type="match status" value="4"/>
</dbReference>
<dbReference type="Pfam" id="PF00069">
    <property type="entry name" value="Pkinase"/>
    <property type="match status" value="1"/>
</dbReference>
<evidence type="ECO:0000256" key="3">
    <source>
        <dbReference type="ARBA" id="ARBA00022737"/>
    </source>
</evidence>
<keyword evidence="7 8" id="KW-0067">ATP-binding</keyword>
<organism evidence="11">
    <name type="scientific">Zea mays</name>
    <name type="common">Maize</name>
    <dbReference type="NCBI Taxonomy" id="4577"/>
    <lineage>
        <taxon>Eukaryota</taxon>
        <taxon>Viridiplantae</taxon>
        <taxon>Streptophyta</taxon>
        <taxon>Embryophyta</taxon>
        <taxon>Tracheophyta</taxon>
        <taxon>Spermatophyta</taxon>
        <taxon>Magnoliopsida</taxon>
        <taxon>Liliopsida</taxon>
        <taxon>Poales</taxon>
        <taxon>Poaceae</taxon>
        <taxon>PACMAD clade</taxon>
        <taxon>Panicoideae</taxon>
        <taxon>Andropogonodae</taxon>
        <taxon>Andropogoneae</taxon>
        <taxon>Tripsacinae</taxon>
        <taxon>Zea</taxon>
    </lineage>
</organism>
<dbReference type="GO" id="GO:0004674">
    <property type="term" value="F:protein serine/threonine kinase activity"/>
    <property type="evidence" value="ECO:0007669"/>
    <property type="project" value="UniProtKB-KW"/>
</dbReference>
<keyword evidence="6" id="KW-0106">Calcium</keyword>
<dbReference type="InterPro" id="IPR002048">
    <property type="entry name" value="EF_hand_dom"/>
</dbReference>
<dbReference type="IntAct" id="A0A1D6L8S9">
    <property type="interactions" value="1"/>
</dbReference>
<dbReference type="InterPro" id="IPR017441">
    <property type="entry name" value="Protein_kinase_ATP_BS"/>
</dbReference>
<evidence type="ECO:0000259" key="10">
    <source>
        <dbReference type="PROSITE" id="PS50222"/>
    </source>
</evidence>
<evidence type="ECO:0000256" key="5">
    <source>
        <dbReference type="ARBA" id="ARBA00022777"/>
    </source>
</evidence>